<feature type="region of interest" description="Disordered" evidence="1">
    <location>
        <begin position="34"/>
        <end position="56"/>
    </location>
</feature>
<organism evidence="2 3">
    <name type="scientific">Trachymyrmex cornetzi</name>
    <dbReference type="NCBI Taxonomy" id="471704"/>
    <lineage>
        <taxon>Eukaryota</taxon>
        <taxon>Metazoa</taxon>
        <taxon>Ecdysozoa</taxon>
        <taxon>Arthropoda</taxon>
        <taxon>Hexapoda</taxon>
        <taxon>Insecta</taxon>
        <taxon>Pterygota</taxon>
        <taxon>Neoptera</taxon>
        <taxon>Endopterygota</taxon>
        <taxon>Hymenoptera</taxon>
        <taxon>Apocrita</taxon>
        <taxon>Aculeata</taxon>
        <taxon>Formicoidea</taxon>
        <taxon>Formicidae</taxon>
        <taxon>Myrmicinae</taxon>
        <taxon>Trachymyrmex</taxon>
    </lineage>
</organism>
<reference evidence="2 3" key="1">
    <citation type="submission" date="2015-09" db="EMBL/GenBank/DDBJ databases">
        <title>Trachymyrmex cornetzi WGS genome.</title>
        <authorList>
            <person name="Nygaard S."/>
            <person name="Hu H."/>
            <person name="Boomsma J."/>
            <person name="Zhang G."/>
        </authorList>
    </citation>
    <scope>NUCLEOTIDE SEQUENCE [LARGE SCALE GENOMIC DNA]</scope>
    <source>
        <strain evidence="2">Tcor2-1</strain>
        <tissue evidence="2">Whole body</tissue>
    </source>
</reference>
<evidence type="ECO:0000313" key="3">
    <source>
        <dbReference type="Proteomes" id="UP000078492"/>
    </source>
</evidence>
<dbReference type="EMBL" id="KQ980295">
    <property type="protein sequence ID" value="KYN16853.1"/>
    <property type="molecule type" value="Genomic_DNA"/>
</dbReference>
<feature type="non-terminal residue" evidence="2">
    <location>
        <position position="1"/>
    </location>
</feature>
<sequence length="56" mass="6268">ICARSFSPARRGRWRQALRLKTRRQLLRGIMRNPVNAPVSGHHSTASLTLGSIGMQ</sequence>
<dbReference type="AlphaFoldDB" id="A0A195DVE5"/>
<accession>A0A195DVE5</accession>
<gene>
    <name evidence="2" type="ORF">ALC57_10832</name>
</gene>
<keyword evidence="3" id="KW-1185">Reference proteome</keyword>
<proteinExistence type="predicted"/>
<evidence type="ECO:0000256" key="1">
    <source>
        <dbReference type="SAM" id="MobiDB-lite"/>
    </source>
</evidence>
<feature type="compositionally biased region" description="Polar residues" evidence="1">
    <location>
        <begin position="42"/>
        <end position="56"/>
    </location>
</feature>
<name>A0A195DVE5_9HYME</name>
<evidence type="ECO:0000313" key="2">
    <source>
        <dbReference type="EMBL" id="KYN16853.1"/>
    </source>
</evidence>
<protein>
    <submittedName>
        <fullName evidence="2">Uncharacterized protein</fullName>
    </submittedName>
</protein>
<dbReference type="Proteomes" id="UP000078492">
    <property type="component" value="Unassembled WGS sequence"/>
</dbReference>